<accession>A0A1I4SHQ6</accession>
<keyword evidence="8" id="KW-1185">Reference proteome</keyword>
<evidence type="ECO:0000256" key="5">
    <source>
        <dbReference type="ARBA" id="ARBA00023136"/>
    </source>
</evidence>
<evidence type="ECO:0000256" key="2">
    <source>
        <dbReference type="ARBA" id="ARBA00022475"/>
    </source>
</evidence>
<evidence type="ECO:0000256" key="3">
    <source>
        <dbReference type="ARBA" id="ARBA00022692"/>
    </source>
</evidence>
<keyword evidence="2" id="KW-1003">Cell membrane</keyword>
<dbReference type="Pfam" id="PF03626">
    <property type="entry name" value="COX4_pro"/>
    <property type="match status" value="1"/>
</dbReference>
<evidence type="ECO:0000256" key="6">
    <source>
        <dbReference type="SAM" id="Phobius"/>
    </source>
</evidence>
<evidence type="ECO:0000313" key="7">
    <source>
        <dbReference type="EMBL" id="SFM63989.1"/>
    </source>
</evidence>
<evidence type="ECO:0000256" key="4">
    <source>
        <dbReference type="ARBA" id="ARBA00022989"/>
    </source>
</evidence>
<dbReference type="InterPro" id="IPR005171">
    <property type="entry name" value="Cyt_c_oxidase_su4_prok"/>
</dbReference>
<evidence type="ECO:0000256" key="1">
    <source>
        <dbReference type="ARBA" id="ARBA00004651"/>
    </source>
</evidence>
<dbReference type="GO" id="GO:0005886">
    <property type="term" value="C:plasma membrane"/>
    <property type="evidence" value="ECO:0007669"/>
    <property type="project" value="UniProtKB-SubCell"/>
</dbReference>
<dbReference type="AlphaFoldDB" id="A0A1I4SHQ6"/>
<feature type="transmembrane region" description="Helical" evidence="6">
    <location>
        <begin position="7"/>
        <end position="23"/>
    </location>
</feature>
<keyword evidence="4 6" id="KW-1133">Transmembrane helix</keyword>
<dbReference type="EMBL" id="FOUI01000010">
    <property type="protein sequence ID" value="SFM63989.1"/>
    <property type="molecule type" value="Genomic_DNA"/>
</dbReference>
<name>A0A1I4SHQ6_9GAMM</name>
<dbReference type="STRING" id="1720063.SAMN05216217_11043"/>
<proteinExistence type="predicted"/>
<evidence type="ECO:0000313" key="8">
    <source>
        <dbReference type="Proteomes" id="UP000243629"/>
    </source>
</evidence>
<protein>
    <submittedName>
        <fullName evidence="7">Cytochrome C oxidase subunit IV</fullName>
    </submittedName>
</protein>
<feature type="transmembrane region" description="Helical" evidence="6">
    <location>
        <begin position="29"/>
        <end position="48"/>
    </location>
</feature>
<keyword evidence="5 6" id="KW-0472">Membrane</keyword>
<sequence length="81" mass="9164">MEMKLTIGWLSLMGLTILGWWLGHHMATGTLLTLIVVVLTVIKGQWLIDQFMELRHAPRVFRFLVSGWLLLLGGAMAVFLT</sequence>
<feature type="transmembrane region" description="Helical" evidence="6">
    <location>
        <begin position="60"/>
        <end position="80"/>
    </location>
</feature>
<comment type="subcellular location">
    <subcellularLocation>
        <location evidence="1">Cell membrane</location>
        <topology evidence="1">Multi-pass membrane protein</topology>
    </subcellularLocation>
</comment>
<dbReference type="Proteomes" id="UP000243629">
    <property type="component" value="Unassembled WGS sequence"/>
</dbReference>
<organism evidence="7 8">
    <name type="scientific">Halopseudomonas yangmingensis</name>
    <dbReference type="NCBI Taxonomy" id="1720063"/>
    <lineage>
        <taxon>Bacteria</taxon>
        <taxon>Pseudomonadati</taxon>
        <taxon>Pseudomonadota</taxon>
        <taxon>Gammaproteobacteria</taxon>
        <taxon>Pseudomonadales</taxon>
        <taxon>Pseudomonadaceae</taxon>
        <taxon>Halopseudomonas</taxon>
    </lineage>
</organism>
<gene>
    <name evidence="7" type="ORF">SAMN05216217_11043</name>
</gene>
<keyword evidence="3 6" id="KW-0812">Transmembrane</keyword>
<reference evidence="8" key="1">
    <citation type="submission" date="2016-10" db="EMBL/GenBank/DDBJ databases">
        <authorList>
            <person name="Varghese N."/>
            <person name="Submissions S."/>
        </authorList>
    </citation>
    <scope>NUCLEOTIDE SEQUENCE [LARGE SCALE GENOMIC DNA]</scope>
    <source>
        <strain evidence="8">DSM 24213</strain>
    </source>
</reference>